<dbReference type="PROSITE" id="PS00107">
    <property type="entry name" value="PROTEIN_KINASE_ATP"/>
    <property type="match status" value="1"/>
</dbReference>
<feature type="domain" description="POLO box" evidence="12">
    <location>
        <begin position="1274"/>
        <end position="1371"/>
    </location>
</feature>
<gene>
    <name evidence="13" type="primary">CDC5</name>
    <name evidence="13" type="ORF">MCUN1_002176</name>
</gene>
<dbReference type="Gene3D" id="3.30.1120.30">
    <property type="entry name" value="POLO box domain"/>
    <property type="match status" value="2"/>
</dbReference>
<dbReference type="InterPro" id="IPR000719">
    <property type="entry name" value="Prot_kinase_dom"/>
</dbReference>
<dbReference type="PANTHER" id="PTHR24345:SF0">
    <property type="entry name" value="CELL CYCLE SERINE_THREONINE-PROTEIN KINASE CDC5_MSD2"/>
    <property type="match status" value="1"/>
</dbReference>
<dbReference type="SUPFAM" id="SSF50249">
    <property type="entry name" value="Nucleic acid-binding proteins"/>
    <property type="match status" value="1"/>
</dbReference>
<dbReference type="InterPro" id="IPR036315">
    <property type="entry name" value="BRCA2_hlx_sf"/>
</dbReference>
<evidence type="ECO:0000313" key="13">
    <source>
        <dbReference type="EMBL" id="WFD35325.1"/>
    </source>
</evidence>
<dbReference type="CDD" id="cd13117">
    <property type="entry name" value="POLO_box_2"/>
    <property type="match status" value="1"/>
</dbReference>
<evidence type="ECO:0000259" key="11">
    <source>
        <dbReference type="PROSITE" id="PS50011"/>
    </source>
</evidence>
<feature type="compositionally biased region" description="Low complexity" evidence="10">
    <location>
        <begin position="225"/>
        <end position="243"/>
    </location>
</feature>
<dbReference type="GO" id="GO:0004674">
    <property type="term" value="F:protein serine/threonine kinase activity"/>
    <property type="evidence" value="ECO:0007669"/>
    <property type="project" value="UniProtKB-KW"/>
</dbReference>
<dbReference type="CDD" id="cd13118">
    <property type="entry name" value="POLO_box_1"/>
    <property type="match status" value="1"/>
</dbReference>
<keyword evidence="2 8" id="KW-0808">Transferase</keyword>
<dbReference type="GO" id="GO:0005524">
    <property type="term" value="F:ATP binding"/>
    <property type="evidence" value="ECO:0007669"/>
    <property type="project" value="UniProtKB-UniRule"/>
</dbReference>
<dbReference type="InterPro" id="IPR017441">
    <property type="entry name" value="Protein_kinase_ATP_BS"/>
</dbReference>
<dbReference type="GO" id="GO:0005737">
    <property type="term" value="C:cytoplasm"/>
    <property type="evidence" value="ECO:0007669"/>
    <property type="project" value="TreeGrafter"/>
</dbReference>
<dbReference type="InterPro" id="IPR012340">
    <property type="entry name" value="NA-bd_OB-fold"/>
</dbReference>
<dbReference type="Pfam" id="PF00069">
    <property type="entry name" value="Pkinase"/>
    <property type="match status" value="1"/>
</dbReference>
<dbReference type="Gene3D" id="1.10.510.10">
    <property type="entry name" value="Transferase(Phosphotransferase) domain 1"/>
    <property type="match status" value="1"/>
</dbReference>
<keyword evidence="5 8" id="KW-0418">Kinase</keyword>
<dbReference type="Proteomes" id="UP001219933">
    <property type="component" value="Chromosome 3"/>
</dbReference>
<feature type="region of interest" description="Disordered" evidence="10">
    <location>
        <begin position="162"/>
        <end position="254"/>
    </location>
</feature>
<dbReference type="PROSITE" id="PS50011">
    <property type="entry name" value="PROTEIN_KINASE_DOM"/>
    <property type="match status" value="1"/>
</dbReference>
<dbReference type="Gene3D" id="3.30.200.20">
    <property type="entry name" value="Phosphorylase Kinase, domain 1"/>
    <property type="match status" value="1"/>
</dbReference>
<accession>A0AAF0J6R2</accession>
<evidence type="ECO:0000256" key="2">
    <source>
        <dbReference type="ARBA" id="ARBA00022679"/>
    </source>
</evidence>
<keyword evidence="3" id="KW-0677">Repeat</keyword>
<sequence length="1526" mass="169284">MTAGASVLDPQCSYTRTFKRSRSLPASTLCYIHPLNLSRRCMSRSRSFDASSKRAEADEPSSSVLDASPVTPAAPVEVDADFDDDAEFFASLDESSWDLLDAGSTPQIPTVPMFQKANGQKIKPLSQSALQQAAKRLRLDELDDSEPIAKVRRVAAASAAAASAASVAAPPTAPSTPRVARASATAATSIPSSTSYGAFSAAPSTPDTRRSVPDTTRIHTPRPLSSPARSIPRPNISPRPRISLGLTPRRIGSSPAKQFVTPFKKTPAQAPQPSQVAKQIVRSRYSGPRQTFHEAGIIPCPMSWDRALQLGVPLEACMILNDPSQAARYVFAGPDGIPLGPAEALKHIGERGCVNVSLKWVQNHWHMLLWKFAAYAASAPARAHSFWSWDLVIDHLCYRYERESHKQFSAIKQIQEHRTRSTRPMVLCVHHVLRYTEEDGSEAVMLELSDGWYRIRAQVDAPLRRAIDRRKIRVGVKLAICEAQLQSLGDGTPVLDALGTSDLRLFGNATCLAPWDTKLGFKRHTYTSTLARLDADGGVIPAMDIVIDRVYPIGYVEKQDSRTYDFGHDEEEERERRAKWDRSRMAARSELAARRKRVEDVIARLDGTVLPIEPDASVAAEISSRLHALETGASSTTALDGPWLGALLCAAQLRLNALCSDTALDDICPPRAVRPFRVVRFHDMRAKPTRPDKAMSADVPRSDRYAAGVALPSPPGRAVLQSISAQDTVPLQRHAQANGASGKLIHGALEQDAIASVQDRLRNVASNRPREHLAPLSSNVAPAAVNTEQKRTQAAPTKDAPQSKRPQLPTPPKVIVDPEGNQYVRQQMLGQGGFARVFQVTDRFGQDKAFKVIAKSAIMQSRKNRQKILAEIMIHKSLNHRHIVKFEEMFEDAENNMNDIVKRRGRYTEPEARYFMIQILAGCQNMHRNSVIHRDLKLGNVFLDKNMEVKIGDFGLAALLKYPEERKKTVCGTPNYIAPEILYDQGEGHSFEVDVWSVGVILYTLIVGRPPFQTSNVQKIYDRIRRNEYEIPAEANVSPEAQSLIRQILSQRPSERPTLLEIMAHPWFLAGPIPISVPATAVYEEPYLPTLTRVESLRNFEQLKANGDWHTEADEEAEAMARAAAEASKTAREEMRELEKAEEDRDRIDYEFQQAIHPGSPISTLLKVGRQPLVKAAVSPPNNLARQMGGLSLAPADGGEALRALRPEAGRRPRTTIELMTHHLGRALAHFDAEDDRPFVPIDSDGESVVIDTPHVISGEEGELRVKPEPPRVFVISWLDHSEKYGLGYALCNGTVGVHFRDATSMLLSPTSRTFDYVYGVNQRPAGSTRTDQLRRENYTVQNDVPTGSWLPQELAPKYKLMRFFENEIMERLYGADSPLTYVDQSLTTGMMFVHKWYRCKQAIVFRLSNSTVQFNFYDHTKLFLSQDGLVVSAIEPVDKTDGVPVLRTWTLAEMVAIAHPRRSAAEAAAAAAGESAPGSIPAIFHTKPSERRLVRQLIKKLRYVRDVLSTTTTASRPTHHPNPVY</sequence>
<evidence type="ECO:0000313" key="14">
    <source>
        <dbReference type="Proteomes" id="UP001219933"/>
    </source>
</evidence>
<evidence type="ECO:0000256" key="3">
    <source>
        <dbReference type="ARBA" id="ARBA00022737"/>
    </source>
</evidence>
<proteinExistence type="inferred from homology"/>
<dbReference type="InterPro" id="IPR008271">
    <property type="entry name" value="Ser/Thr_kinase_AS"/>
</dbReference>
<keyword evidence="9" id="KW-0175">Coiled coil</keyword>
<evidence type="ECO:0000259" key="12">
    <source>
        <dbReference type="PROSITE" id="PS50078"/>
    </source>
</evidence>
<keyword evidence="4 7" id="KW-0547">Nucleotide-binding</keyword>
<dbReference type="GO" id="GO:0000922">
    <property type="term" value="C:spindle pole"/>
    <property type="evidence" value="ECO:0007669"/>
    <property type="project" value="TreeGrafter"/>
</dbReference>
<keyword evidence="6 7" id="KW-0067">ATP-binding</keyword>
<evidence type="ECO:0000256" key="6">
    <source>
        <dbReference type="ARBA" id="ARBA00022840"/>
    </source>
</evidence>
<evidence type="ECO:0000256" key="5">
    <source>
        <dbReference type="ARBA" id="ARBA00022777"/>
    </source>
</evidence>
<dbReference type="InterPro" id="IPR015187">
    <property type="entry name" value="BRCA2_OB_1"/>
</dbReference>
<comment type="similarity">
    <text evidence="8">Belongs to the protein kinase superfamily. Ser/Thr protein kinase family. CDC5/Polo subfamily.</text>
</comment>
<evidence type="ECO:0000256" key="10">
    <source>
        <dbReference type="SAM" id="MobiDB-lite"/>
    </source>
</evidence>
<evidence type="ECO:0000256" key="4">
    <source>
        <dbReference type="ARBA" id="ARBA00022741"/>
    </source>
</evidence>
<dbReference type="GO" id="GO:0007052">
    <property type="term" value="P:mitotic spindle organization"/>
    <property type="evidence" value="ECO:0007669"/>
    <property type="project" value="TreeGrafter"/>
</dbReference>
<dbReference type="InterPro" id="IPR036947">
    <property type="entry name" value="POLO_box_dom_sf"/>
</dbReference>
<dbReference type="GO" id="GO:0000776">
    <property type="term" value="C:kinetochore"/>
    <property type="evidence" value="ECO:0007669"/>
    <property type="project" value="TreeGrafter"/>
</dbReference>
<feature type="region of interest" description="Disordered" evidence="10">
    <location>
        <begin position="51"/>
        <end position="70"/>
    </location>
</feature>
<dbReference type="SUPFAM" id="SSF81872">
    <property type="entry name" value="BRCA2 helical domain"/>
    <property type="match status" value="1"/>
</dbReference>
<evidence type="ECO:0000256" key="8">
    <source>
        <dbReference type="RuleBase" id="RU361162"/>
    </source>
</evidence>
<dbReference type="CDD" id="cd14099">
    <property type="entry name" value="STKc_PLK"/>
    <property type="match status" value="1"/>
</dbReference>
<feature type="compositionally biased region" description="Low complexity" evidence="10">
    <location>
        <begin position="162"/>
        <end position="195"/>
    </location>
</feature>
<dbReference type="InterPro" id="IPR011009">
    <property type="entry name" value="Kinase-like_dom_sf"/>
</dbReference>
<feature type="region of interest" description="Disordered" evidence="10">
    <location>
        <begin position="768"/>
        <end position="814"/>
    </location>
</feature>
<reference evidence="13" key="1">
    <citation type="submission" date="2023-03" db="EMBL/GenBank/DDBJ databases">
        <title>Mating type loci evolution in Malassezia.</title>
        <authorList>
            <person name="Coelho M.A."/>
        </authorList>
    </citation>
    <scope>NUCLEOTIDE SEQUENCE</scope>
    <source>
        <strain evidence="13">CBS 11721</strain>
    </source>
</reference>
<dbReference type="SUPFAM" id="SSF82615">
    <property type="entry name" value="Polo-box domain"/>
    <property type="match status" value="2"/>
</dbReference>
<name>A0AAF0J6R2_9BASI</name>
<dbReference type="PANTHER" id="PTHR24345">
    <property type="entry name" value="SERINE/THREONINE-PROTEIN KINASE PLK"/>
    <property type="match status" value="1"/>
</dbReference>
<dbReference type="EC" id="2.7.11.21" evidence="8"/>
<dbReference type="PROSITE" id="PS00108">
    <property type="entry name" value="PROTEIN_KINASE_ST"/>
    <property type="match status" value="1"/>
</dbReference>
<keyword evidence="1 8" id="KW-0723">Serine/threonine-protein kinase</keyword>
<dbReference type="EMBL" id="CP119879">
    <property type="protein sequence ID" value="WFD35325.1"/>
    <property type="molecule type" value="Genomic_DNA"/>
</dbReference>
<dbReference type="GO" id="GO:0005816">
    <property type="term" value="C:spindle pole body"/>
    <property type="evidence" value="ECO:0007669"/>
    <property type="project" value="TreeGrafter"/>
</dbReference>
<dbReference type="Pfam" id="PF09103">
    <property type="entry name" value="BRCA-2_OB1"/>
    <property type="match status" value="1"/>
</dbReference>
<dbReference type="Pfam" id="PF00659">
    <property type="entry name" value="POLO_box"/>
    <property type="match status" value="2"/>
</dbReference>
<dbReference type="GO" id="GO:0005634">
    <property type="term" value="C:nucleus"/>
    <property type="evidence" value="ECO:0007669"/>
    <property type="project" value="TreeGrafter"/>
</dbReference>
<comment type="catalytic activity">
    <reaction evidence="8">
        <text>L-threonyl-[protein] + ATP = O-phospho-L-threonyl-[protein] + ADP + H(+)</text>
        <dbReference type="Rhea" id="RHEA:46608"/>
        <dbReference type="Rhea" id="RHEA-COMP:11060"/>
        <dbReference type="Rhea" id="RHEA-COMP:11605"/>
        <dbReference type="ChEBI" id="CHEBI:15378"/>
        <dbReference type="ChEBI" id="CHEBI:30013"/>
        <dbReference type="ChEBI" id="CHEBI:30616"/>
        <dbReference type="ChEBI" id="CHEBI:61977"/>
        <dbReference type="ChEBI" id="CHEBI:456216"/>
        <dbReference type="EC" id="2.7.11.21"/>
    </reaction>
</comment>
<protein>
    <recommendedName>
        <fullName evidence="8">Serine/threonine-protein kinase</fullName>
        <ecNumber evidence="8">2.7.11.21</ecNumber>
    </recommendedName>
</protein>
<dbReference type="SUPFAM" id="SSF56112">
    <property type="entry name" value="Protein kinase-like (PK-like)"/>
    <property type="match status" value="1"/>
</dbReference>
<dbReference type="InterPro" id="IPR000959">
    <property type="entry name" value="POLO_box_dom"/>
</dbReference>
<dbReference type="GO" id="GO:0000724">
    <property type="term" value="P:double-strand break repair via homologous recombination"/>
    <property type="evidence" value="ECO:0007669"/>
    <property type="project" value="InterPro"/>
</dbReference>
<dbReference type="InterPro" id="IPR033695">
    <property type="entry name" value="POLO_box_2"/>
</dbReference>
<dbReference type="PROSITE" id="PS50078">
    <property type="entry name" value="POLO_BOX"/>
    <property type="match status" value="1"/>
</dbReference>
<dbReference type="SMART" id="SM00220">
    <property type="entry name" value="S_TKc"/>
    <property type="match status" value="1"/>
</dbReference>
<keyword evidence="14" id="KW-1185">Reference proteome</keyword>
<feature type="coiled-coil region" evidence="9">
    <location>
        <begin position="1121"/>
        <end position="1151"/>
    </location>
</feature>
<feature type="binding site" evidence="7">
    <location>
        <position position="855"/>
    </location>
    <ligand>
        <name>ATP</name>
        <dbReference type="ChEBI" id="CHEBI:30616"/>
    </ligand>
</feature>
<dbReference type="Gene3D" id="2.40.50.140">
    <property type="entry name" value="Nucleic acid-binding proteins"/>
    <property type="match status" value="2"/>
</dbReference>
<evidence type="ECO:0000256" key="1">
    <source>
        <dbReference type="ARBA" id="ARBA00022527"/>
    </source>
</evidence>
<dbReference type="InterPro" id="IPR033701">
    <property type="entry name" value="POLO_box_1"/>
</dbReference>
<evidence type="ECO:0000256" key="7">
    <source>
        <dbReference type="PROSITE-ProRule" id="PRU10141"/>
    </source>
</evidence>
<feature type="domain" description="Protein kinase" evidence="11">
    <location>
        <begin position="823"/>
        <end position="1068"/>
    </location>
</feature>
<organism evidence="13 14">
    <name type="scientific">Malassezia cuniculi</name>
    <dbReference type="NCBI Taxonomy" id="948313"/>
    <lineage>
        <taxon>Eukaryota</taxon>
        <taxon>Fungi</taxon>
        <taxon>Dikarya</taxon>
        <taxon>Basidiomycota</taxon>
        <taxon>Ustilaginomycotina</taxon>
        <taxon>Malasseziomycetes</taxon>
        <taxon>Malasseziales</taxon>
        <taxon>Malasseziaceae</taxon>
        <taxon>Malassezia</taxon>
    </lineage>
</organism>
<evidence type="ECO:0000256" key="9">
    <source>
        <dbReference type="SAM" id="Coils"/>
    </source>
</evidence>